<dbReference type="Proteomes" id="UP001214576">
    <property type="component" value="Unassembled WGS sequence"/>
</dbReference>
<protein>
    <recommendedName>
        <fullName evidence="1">SET domain-containing protein</fullName>
    </recommendedName>
</protein>
<evidence type="ECO:0000259" key="1">
    <source>
        <dbReference type="Pfam" id="PF21549"/>
    </source>
</evidence>
<dbReference type="AlphaFoldDB" id="A0AAD4TZ91"/>
<feature type="domain" description="SET" evidence="1">
    <location>
        <begin position="81"/>
        <end position="150"/>
    </location>
</feature>
<evidence type="ECO:0000313" key="3">
    <source>
        <dbReference type="Proteomes" id="UP001214576"/>
    </source>
</evidence>
<dbReference type="Pfam" id="PF21549">
    <property type="entry name" value="PRDM2_PR"/>
    <property type="match status" value="1"/>
</dbReference>
<dbReference type="InterPro" id="IPR001214">
    <property type="entry name" value="SET_dom"/>
</dbReference>
<proteinExistence type="predicted"/>
<accession>A0AAD4TZ91</accession>
<dbReference type="Gene3D" id="2.170.270.10">
    <property type="entry name" value="SET domain"/>
    <property type="match status" value="1"/>
</dbReference>
<gene>
    <name evidence="2" type="ORF">MG293_014643</name>
</gene>
<comment type="caution">
    <text evidence="2">The sequence shown here is derived from an EMBL/GenBank/DDBJ whole genome shotgun (WGS) entry which is preliminary data.</text>
</comment>
<dbReference type="InterPro" id="IPR046341">
    <property type="entry name" value="SET_dom_sf"/>
</dbReference>
<reference evidence="2" key="1">
    <citation type="submission" date="2022-03" db="EMBL/GenBank/DDBJ databases">
        <title>Genomic analyses of argali, domestic sheep and their hybrids provide insights into chromosomal evolution, heterosis and genetic basis of agronomic traits.</title>
        <authorList>
            <person name="Li M."/>
        </authorList>
    </citation>
    <scope>NUCLEOTIDE SEQUENCE</scope>
    <source>
        <strain evidence="2">CAU-MHL-2022a</strain>
        <tissue evidence="2">Skin</tissue>
    </source>
</reference>
<name>A0AAD4TZ91_OVIAM</name>
<dbReference type="EMBL" id="JAKZEL010000018">
    <property type="protein sequence ID" value="KAI4535417.1"/>
    <property type="molecule type" value="Genomic_DNA"/>
</dbReference>
<keyword evidence="3" id="KW-1185">Reference proteome</keyword>
<evidence type="ECO:0000313" key="2">
    <source>
        <dbReference type="EMBL" id="KAI4535417.1"/>
    </source>
</evidence>
<organism evidence="2 3">
    <name type="scientific">Ovis ammon polii</name>
    <dbReference type="NCBI Taxonomy" id="230172"/>
    <lineage>
        <taxon>Eukaryota</taxon>
        <taxon>Metazoa</taxon>
        <taxon>Chordata</taxon>
        <taxon>Craniata</taxon>
        <taxon>Vertebrata</taxon>
        <taxon>Euteleostomi</taxon>
        <taxon>Mammalia</taxon>
        <taxon>Eutheria</taxon>
        <taxon>Laurasiatheria</taxon>
        <taxon>Artiodactyla</taxon>
        <taxon>Ruminantia</taxon>
        <taxon>Pecora</taxon>
        <taxon>Bovidae</taxon>
        <taxon>Caprinae</taxon>
        <taxon>Ovis</taxon>
    </lineage>
</organism>
<sequence length="159" mass="17772">MLGEQSGSPWATRLAFMHHCRQVIKPQVDDIEDSDEEWTPRQQGKPSWMTFRVKHSKHQKDCAVEKGHANHSALSLSPGSSIRPSGIPEAGLGVWNKVSDLLLGLHFGSYVGQITDDEEAAKSGYSWLITKGRNCYEYVDGKKRSWANWIEGATQDDST</sequence>